<dbReference type="Pfam" id="PF00392">
    <property type="entry name" value="GntR"/>
    <property type="match status" value="1"/>
</dbReference>
<dbReference type="EMBL" id="VWPK01000003">
    <property type="protein sequence ID" value="KAA5614103.1"/>
    <property type="molecule type" value="Genomic_DNA"/>
</dbReference>
<dbReference type="PANTHER" id="PTHR43537:SF41">
    <property type="entry name" value="TRANSCRIPTIONAL REGULATORY PROTEIN"/>
    <property type="match status" value="1"/>
</dbReference>
<evidence type="ECO:0000313" key="6">
    <source>
        <dbReference type="Proteomes" id="UP000325255"/>
    </source>
</evidence>
<dbReference type="OrthoDB" id="9812290at2"/>
<comment type="caution">
    <text evidence="5">The sequence shown here is derived from an EMBL/GenBank/DDBJ whole genome shotgun (WGS) entry which is preliminary data.</text>
</comment>
<dbReference type="Proteomes" id="UP000325255">
    <property type="component" value="Unassembled WGS sequence"/>
</dbReference>
<dbReference type="SUPFAM" id="SSF46785">
    <property type="entry name" value="Winged helix' DNA-binding domain"/>
    <property type="match status" value="1"/>
</dbReference>
<evidence type="ECO:0000256" key="2">
    <source>
        <dbReference type="ARBA" id="ARBA00023125"/>
    </source>
</evidence>
<accession>A0A5M6J0L0</accession>
<dbReference type="InterPro" id="IPR008920">
    <property type="entry name" value="TF_FadR/GntR_C"/>
</dbReference>
<dbReference type="SUPFAM" id="SSF48008">
    <property type="entry name" value="GntR ligand-binding domain-like"/>
    <property type="match status" value="1"/>
</dbReference>
<reference evidence="5 6" key="1">
    <citation type="submission" date="2019-09" db="EMBL/GenBank/DDBJ databases">
        <title>Genome sequence of Rhodovastum atsumiense, a diverse member of the Acetobacteraceae family of non-sulfur purple photosynthetic bacteria.</title>
        <authorList>
            <person name="Meyer T."/>
            <person name="Kyndt J."/>
        </authorList>
    </citation>
    <scope>NUCLEOTIDE SEQUENCE [LARGE SCALE GENOMIC DNA]</scope>
    <source>
        <strain evidence="5 6">DSM 21279</strain>
    </source>
</reference>
<dbReference type="InterPro" id="IPR036390">
    <property type="entry name" value="WH_DNA-bd_sf"/>
</dbReference>
<dbReference type="InterPro" id="IPR000524">
    <property type="entry name" value="Tscrpt_reg_HTH_GntR"/>
</dbReference>
<dbReference type="SMART" id="SM00895">
    <property type="entry name" value="FCD"/>
    <property type="match status" value="1"/>
</dbReference>
<dbReference type="PANTHER" id="PTHR43537">
    <property type="entry name" value="TRANSCRIPTIONAL REGULATOR, GNTR FAMILY"/>
    <property type="match status" value="1"/>
</dbReference>
<feature type="domain" description="HTH gntR-type" evidence="4">
    <location>
        <begin position="15"/>
        <end position="82"/>
    </location>
</feature>
<name>A0A5M6J0L0_9PROT</name>
<gene>
    <name evidence="5" type="ORF">F1189_02565</name>
</gene>
<evidence type="ECO:0000259" key="4">
    <source>
        <dbReference type="PROSITE" id="PS50949"/>
    </source>
</evidence>
<protein>
    <submittedName>
        <fullName evidence="5">GntR family transcriptional regulator</fullName>
    </submittedName>
</protein>
<dbReference type="Gene3D" id="1.20.120.530">
    <property type="entry name" value="GntR ligand-binding domain-like"/>
    <property type="match status" value="1"/>
</dbReference>
<dbReference type="InterPro" id="IPR036388">
    <property type="entry name" value="WH-like_DNA-bd_sf"/>
</dbReference>
<dbReference type="RefSeq" id="WP_150039038.1">
    <property type="nucleotide sequence ID" value="NZ_OW485601.1"/>
</dbReference>
<proteinExistence type="predicted"/>
<dbReference type="PROSITE" id="PS50949">
    <property type="entry name" value="HTH_GNTR"/>
    <property type="match status" value="1"/>
</dbReference>
<dbReference type="Gene3D" id="1.10.10.10">
    <property type="entry name" value="Winged helix-like DNA-binding domain superfamily/Winged helix DNA-binding domain"/>
    <property type="match status" value="1"/>
</dbReference>
<dbReference type="AlphaFoldDB" id="A0A5M6J0L0"/>
<keyword evidence="2" id="KW-0238">DNA-binding</keyword>
<dbReference type="SMART" id="SM00345">
    <property type="entry name" value="HTH_GNTR"/>
    <property type="match status" value="1"/>
</dbReference>
<evidence type="ECO:0000313" key="5">
    <source>
        <dbReference type="EMBL" id="KAA5614103.1"/>
    </source>
</evidence>
<dbReference type="CDD" id="cd07377">
    <property type="entry name" value="WHTH_GntR"/>
    <property type="match status" value="1"/>
</dbReference>
<evidence type="ECO:0000256" key="3">
    <source>
        <dbReference type="ARBA" id="ARBA00023163"/>
    </source>
</evidence>
<sequence length="232" mass="25509">MNDPSSHGLGVVQRVTVVEAVTDALRARILSAELPEGAQLRQETLAAELGVSRIPLREAFRRLESEGLVTIMPHRGAIVSVLSLDDIAELFDLRAMLEPELVRRAIPHQTELTLARAEHILADYAAALERSDVAAWGTLNSQFHLALYEPSGRARSLALVHGLLDQTDRYTRMQLLFTGGRGQSRARQEHAALLQACKAGDAVQAGELLAAHVRDAGDSLLAFLRTWRRRES</sequence>
<dbReference type="PRINTS" id="PR00035">
    <property type="entry name" value="HTHGNTR"/>
</dbReference>
<dbReference type="Pfam" id="PF07729">
    <property type="entry name" value="FCD"/>
    <property type="match status" value="1"/>
</dbReference>
<evidence type="ECO:0000256" key="1">
    <source>
        <dbReference type="ARBA" id="ARBA00023015"/>
    </source>
</evidence>
<keyword evidence="6" id="KW-1185">Reference proteome</keyword>
<dbReference type="InterPro" id="IPR011711">
    <property type="entry name" value="GntR_C"/>
</dbReference>
<dbReference type="GO" id="GO:0003677">
    <property type="term" value="F:DNA binding"/>
    <property type="evidence" value="ECO:0007669"/>
    <property type="project" value="UniProtKB-KW"/>
</dbReference>
<keyword evidence="3" id="KW-0804">Transcription</keyword>
<keyword evidence="1" id="KW-0805">Transcription regulation</keyword>
<organism evidence="5 6">
    <name type="scientific">Rhodovastum atsumiense</name>
    <dbReference type="NCBI Taxonomy" id="504468"/>
    <lineage>
        <taxon>Bacteria</taxon>
        <taxon>Pseudomonadati</taxon>
        <taxon>Pseudomonadota</taxon>
        <taxon>Alphaproteobacteria</taxon>
        <taxon>Acetobacterales</taxon>
        <taxon>Acetobacteraceae</taxon>
        <taxon>Rhodovastum</taxon>
    </lineage>
</organism>
<dbReference type="GO" id="GO:0003700">
    <property type="term" value="F:DNA-binding transcription factor activity"/>
    <property type="evidence" value="ECO:0007669"/>
    <property type="project" value="InterPro"/>
</dbReference>